<dbReference type="InterPro" id="IPR003598">
    <property type="entry name" value="Ig_sub2"/>
</dbReference>
<dbReference type="PANTHER" id="PTHR13817">
    <property type="entry name" value="TITIN"/>
    <property type="match status" value="1"/>
</dbReference>
<dbReference type="FunFam" id="2.60.40.10:FF:000022">
    <property type="entry name" value="Cardiac titin"/>
    <property type="match status" value="3"/>
</dbReference>
<dbReference type="PANTHER" id="PTHR13817:SF151">
    <property type="entry name" value="TITIN"/>
    <property type="match status" value="1"/>
</dbReference>
<dbReference type="CDD" id="cd00096">
    <property type="entry name" value="Ig"/>
    <property type="match status" value="2"/>
</dbReference>
<dbReference type="Ensembl" id="ENSCCRT00020051070.1">
    <property type="protein sequence ID" value="ENSCCRP00020046848.1"/>
    <property type="gene ID" value="ENSCCRG00020020826.1"/>
</dbReference>
<sequence>MESIKGSFAQLECLVSGSLPITVTWFKENKEIETDEKHKCIFFENAASLEITIIEKPESQDVIPGSRVQFNVLLSGTPPLTIKWFKDKKEVSSGIDCSVQKNDTSSSLELFFAKPSDSGDYVCEISNDVGSDALTVVKPGQLVVFECQITGTPEIDTYWFRDGNEISQSDKHKVTFVDSLARLEISSSDIKDCGVYYCEARNEAGSESCSMELRVKELEHRTVFISSSNKNGSIMTLDVQKCDALDVGEYQCIVANERIENVVTVLGKTVEFKCVVRGSPPLSIQWQKDENWILEDPSIERTFLNSIATLRIPVCESIHSGRYTCQAVNEAGQEKCFATLVVQEPPIFIESLEPMEVTAGDAVCLKCQIGGTPEIKVSWFKADGKVRSSPTCKMEFFKGTACLKLAKVAKSDIGEYTCKAENSIGSASSRCLLTVQDVPGPVKNLQVVDTADGEVSIAWEEPENDGGSKILAYVVERRDIKRKTWTLATDCADSTEYCVTGLQKDSKYLFRVCARNRIGSGPNVETDKAVQAKNKFDVPDPPQNVIVGNVNKFGATVSWEPPLSDGGSEITSYIIELRDRTSVSWSPVMVAKPHERSAIINDVIENKEYIFRVKAENKAGIGKPSAATNPVKIMDPIGL</sequence>
<reference evidence="5" key="1">
    <citation type="submission" date="2025-08" db="UniProtKB">
        <authorList>
            <consortium name="Ensembl"/>
        </authorList>
    </citation>
    <scope>IDENTIFICATION</scope>
</reference>
<dbReference type="FunFam" id="2.60.40.10:FF:000107">
    <property type="entry name" value="Myosin, light chain kinase a"/>
    <property type="match status" value="1"/>
</dbReference>
<feature type="domain" description="Fibronectin type-III" evidence="4">
    <location>
        <begin position="441"/>
        <end position="535"/>
    </location>
</feature>
<accession>A0A8C2HJ43</accession>
<evidence type="ECO:0008006" key="7">
    <source>
        <dbReference type="Google" id="ProtNLM"/>
    </source>
</evidence>
<evidence type="ECO:0000259" key="4">
    <source>
        <dbReference type="PROSITE" id="PS50853"/>
    </source>
</evidence>
<evidence type="ECO:0000313" key="5">
    <source>
        <dbReference type="Ensembl" id="ENSCCRP00020046848.1"/>
    </source>
</evidence>
<dbReference type="InterPro" id="IPR013098">
    <property type="entry name" value="Ig_I-set"/>
</dbReference>
<dbReference type="InterPro" id="IPR050964">
    <property type="entry name" value="Striated_Muscle_Regulatory"/>
</dbReference>
<evidence type="ECO:0000313" key="6">
    <source>
        <dbReference type="Proteomes" id="UP000694701"/>
    </source>
</evidence>
<feature type="domain" description="Ig-like" evidence="3">
    <location>
        <begin position="345"/>
        <end position="434"/>
    </location>
</feature>
<organism evidence="5 6">
    <name type="scientific">Cyprinus carpio</name>
    <name type="common">Common carp</name>
    <dbReference type="NCBI Taxonomy" id="7962"/>
    <lineage>
        <taxon>Eukaryota</taxon>
        <taxon>Metazoa</taxon>
        <taxon>Chordata</taxon>
        <taxon>Craniata</taxon>
        <taxon>Vertebrata</taxon>
        <taxon>Euteleostomi</taxon>
        <taxon>Actinopterygii</taxon>
        <taxon>Neopterygii</taxon>
        <taxon>Teleostei</taxon>
        <taxon>Ostariophysi</taxon>
        <taxon>Cypriniformes</taxon>
        <taxon>Cyprinidae</taxon>
        <taxon>Cyprininae</taxon>
        <taxon>Cyprinus</taxon>
    </lineage>
</organism>
<dbReference type="Gene3D" id="2.60.40.10">
    <property type="entry name" value="Immunoglobulins"/>
    <property type="match status" value="7"/>
</dbReference>
<keyword evidence="2" id="KW-0393">Immunoglobulin domain</keyword>
<dbReference type="InterPro" id="IPR013783">
    <property type="entry name" value="Ig-like_fold"/>
</dbReference>
<name>A0A8C2HJ43_CYPCA</name>
<dbReference type="InterPro" id="IPR036116">
    <property type="entry name" value="FN3_sf"/>
</dbReference>
<dbReference type="CDD" id="cd00063">
    <property type="entry name" value="FN3"/>
    <property type="match status" value="2"/>
</dbReference>
<dbReference type="PROSITE" id="PS50853">
    <property type="entry name" value="FN3"/>
    <property type="match status" value="2"/>
</dbReference>
<feature type="domain" description="Ig-like" evidence="3">
    <location>
        <begin position="1"/>
        <end position="109"/>
    </location>
</feature>
<dbReference type="SUPFAM" id="SSF48726">
    <property type="entry name" value="Immunoglobulin"/>
    <property type="match status" value="5"/>
</dbReference>
<dbReference type="PROSITE" id="PS50835">
    <property type="entry name" value="IG_LIKE"/>
    <property type="match status" value="4"/>
</dbReference>
<dbReference type="InterPro" id="IPR003599">
    <property type="entry name" value="Ig_sub"/>
</dbReference>
<dbReference type="InterPro" id="IPR036179">
    <property type="entry name" value="Ig-like_dom_sf"/>
</dbReference>
<evidence type="ECO:0000256" key="2">
    <source>
        <dbReference type="ARBA" id="ARBA00023319"/>
    </source>
</evidence>
<dbReference type="FunFam" id="2.60.40.10:FF:000811">
    <property type="entry name" value="Titin a"/>
    <property type="match status" value="1"/>
</dbReference>
<dbReference type="SMART" id="SM00408">
    <property type="entry name" value="IGc2"/>
    <property type="match status" value="4"/>
</dbReference>
<dbReference type="PRINTS" id="PR00014">
    <property type="entry name" value="FNTYPEIII"/>
</dbReference>
<evidence type="ECO:0000259" key="3">
    <source>
        <dbReference type="PROSITE" id="PS50835"/>
    </source>
</evidence>
<protein>
    <recommendedName>
        <fullName evidence="7">Titin</fullName>
    </recommendedName>
</protein>
<dbReference type="Pfam" id="PF00041">
    <property type="entry name" value="fn3"/>
    <property type="match status" value="2"/>
</dbReference>
<dbReference type="AlphaFoldDB" id="A0A8C2HJ43"/>
<dbReference type="SUPFAM" id="SSF49265">
    <property type="entry name" value="Fibronectin type III"/>
    <property type="match status" value="1"/>
</dbReference>
<dbReference type="Pfam" id="PF07679">
    <property type="entry name" value="I-set"/>
    <property type="match status" value="5"/>
</dbReference>
<dbReference type="GO" id="GO:0003007">
    <property type="term" value="P:heart morphogenesis"/>
    <property type="evidence" value="ECO:0007669"/>
    <property type="project" value="UniProtKB-ARBA"/>
</dbReference>
<feature type="domain" description="Ig-like" evidence="3">
    <location>
        <begin position="115"/>
        <end position="214"/>
    </location>
</feature>
<dbReference type="Proteomes" id="UP000694701">
    <property type="component" value="Unplaced"/>
</dbReference>
<feature type="domain" description="Ig-like" evidence="3">
    <location>
        <begin position="267"/>
        <end position="341"/>
    </location>
</feature>
<dbReference type="GO" id="GO:0055013">
    <property type="term" value="P:cardiac muscle cell development"/>
    <property type="evidence" value="ECO:0007669"/>
    <property type="project" value="UniProtKB-ARBA"/>
</dbReference>
<dbReference type="SMART" id="SM00060">
    <property type="entry name" value="FN3"/>
    <property type="match status" value="2"/>
</dbReference>
<dbReference type="SMART" id="SM00409">
    <property type="entry name" value="IG"/>
    <property type="match status" value="4"/>
</dbReference>
<dbReference type="InterPro" id="IPR007110">
    <property type="entry name" value="Ig-like_dom"/>
</dbReference>
<dbReference type="InterPro" id="IPR003961">
    <property type="entry name" value="FN3_dom"/>
</dbReference>
<dbReference type="FunFam" id="2.60.40.10:FF:000127">
    <property type="entry name" value="titin isoform X1"/>
    <property type="match status" value="1"/>
</dbReference>
<feature type="domain" description="Fibronectin type-III" evidence="4">
    <location>
        <begin position="541"/>
        <end position="636"/>
    </location>
</feature>
<evidence type="ECO:0000256" key="1">
    <source>
        <dbReference type="ARBA" id="ARBA00022737"/>
    </source>
</evidence>
<proteinExistence type="predicted"/>
<keyword evidence="1" id="KW-0677">Repeat</keyword>